<reference evidence="2" key="1">
    <citation type="thesis" date="1995" institute="University of Dundee" country="UK">
        <authorList>
            <person name="Woodhead M.R."/>
        </authorList>
    </citation>
    <scope>NUCLEOTIDE SEQUENCE</scope>
    <source>
        <tissue evidence="2">Fruit</tissue>
    </source>
</reference>
<dbReference type="InterPro" id="IPR029033">
    <property type="entry name" value="His_PPase_superfam"/>
</dbReference>
<dbReference type="Gene3D" id="3.40.50.1240">
    <property type="entry name" value="Phosphoglycerate mutase-like"/>
    <property type="match status" value="1"/>
</dbReference>
<proteinExistence type="evidence at transcript level"/>
<feature type="non-terminal residue" evidence="2">
    <location>
        <position position="1"/>
    </location>
</feature>
<dbReference type="PIR" id="T52377">
    <property type="entry name" value="T52377"/>
</dbReference>
<evidence type="ECO:0000256" key="1">
    <source>
        <dbReference type="SAM" id="MobiDB-lite"/>
    </source>
</evidence>
<dbReference type="EMBL" id="AJ007578">
    <property type="protein sequence ID" value="CAA07566.1"/>
    <property type="molecule type" value="mRNA"/>
</dbReference>
<dbReference type="PANTHER" id="PTHR16469">
    <property type="entry name" value="UBIQUITIN-ASSOCIATED AND SH3 DOMAIN-CONTAINING BA-RELATED"/>
    <property type="match status" value="1"/>
</dbReference>
<dbReference type="InterPro" id="IPR013078">
    <property type="entry name" value="His_Pase_superF_clade-1"/>
</dbReference>
<dbReference type="InterPro" id="IPR051710">
    <property type="entry name" value="Phosphatase_SH3-domain"/>
</dbReference>
<reference evidence="2" key="2">
    <citation type="submission" date="1998-06" db="EMBL/GenBank/DDBJ databases">
        <title>Cloning and characterisation of the cDNA clones of five genes that are differentially expressed during ripening in the fruit of blackcurrant (Ribes nigrum L.).</title>
        <authorList>
            <person name="Woodhead M.R."/>
            <person name="Taylor M.A."/>
            <person name="Brennan R.M."/>
            <person name="McNicol R.J."/>
            <person name="Davies H.V."/>
        </authorList>
    </citation>
    <scope>NUCLEOTIDE SEQUENCE</scope>
    <source>
        <tissue evidence="2">Fruit</tissue>
    </source>
</reference>
<dbReference type="PANTHER" id="PTHR16469:SF27">
    <property type="entry name" value="UBIQUITIN-ASSOCIATED AND SH3 DOMAIN-CONTAINING BA-RELATED"/>
    <property type="match status" value="1"/>
</dbReference>
<dbReference type="Pfam" id="PF00300">
    <property type="entry name" value="His_Phos_1"/>
    <property type="match status" value="1"/>
</dbReference>
<feature type="region of interest" description="Disordered" evidence="1">
    <location>
        <begin position="1"/>
        <end position="33"/>
    </location>
</feature>
<feature type="compositionally biased region" description="Basic and acidic residues" evidence="1">
    <location>
        <begin position="10"/>
        <end position="21"/>
    </location>
</feature>
<protein>
    <submittedName>
        <fullName evidence="2">PRIB5 protein</fullName>
    </submittedName>
</protein>
<sequence length="258" mass="29110">RRSPVPPTRRRNETRRSDRQLRATVGEDGGERWDPPLVDEGKLRTFRTGLKLRTNFDFPIHRVFVSPFLRCVQTASEVISALCAVDDIPATTNRGDQVQIDPSKIKVSIEYGLCEMLNMQAIRLGMDFSNGNWGFDKSHLESTFPVGTVDHSVEPLYKEMPKWEETVNGARARYEEVIQALADKYPTENLLLVTHGEGVGVAVSAFMKDVTVYEADYCAYTHARRSIVLGKNQSFTAENFEVLPKQGQTGVSYVLEQH</sequence>
<dbReference type="InterPro" id="IPR012398">
    <property type="entry name" value="PRIB5"/>
</dbReference>
<accession>O82047</accession>
<dbReference type="AlphaFoldDB" id="O82047"/>
<dbReference type="PIRSF" id="PIRSF015897">
    <property type="entry name" value="PRIB5"/>
    <property type="match status" value="1"/>
</dbReference>
<evidence type="ECO:0000313" key="2">
    <source>
        <dbReference type="EMBL" id="CAA07566.1"/>
    </source>
</evidence>
<name>O82047_RIBNI</name>
<organism evidence="2">
    <name type="scientific">Ribes nigrum</name>
    <name type="common">European black currant</name>
    <dbReference type="NCBI Taxonomy" id="78511"/>
    <lineage>
        <taxon>Eukaryota</taxon>
        <taxon>Viridiplantae</taxon>
        <taxon>Streptophyta</taxon>
        <taxon>Embryophyta</taxon>
        <taxon>Tracheophyta</taxon>
        <taxon>Spermatophyta</taxon>
        <taxon>Magnoliopsida</taxon>
        <taxon>eudicotyledons</taxon>
        <taxon>Gunneridae</taxon>
        <taxon>Pentapetalae</taxon>
        <taxon>Saxifragales</taxon>
        <taxon>Grossulariaceae</taxon>
        <taxon>Ribes</taxon>
    </lineage>
</organism>
<dbReference type="SUPFAM" id="SSF53254">
    <property type="entry name" value="Phosphoglycerate mutase-like"/>
    <property type="match status" value="1"/>
</dbReference>
<gene>
    <name evidence="2" type="primary">prib5</name>
</gene>